<dbReference type="GO" id="GO:0009289">
    <property type="term" value="C:pilus"/>
    <property type="evidence" value="ECO:0007669"/>
    <property type="project" value="InterPro"/>
</dbReference>
<accession>A0A8I0Q3J0</accession>
<proteinExistence type="predicted"/>
<reference evidence="4" key="1">
    <citation type="submission" date="2017-12" db="EMBL/GenBank/DDBJ databases">
        <title>Genome sequencing and analysis.</title>
        <authorList>
            <person name="Huang Y.-T."/>
        </authorList>
    </citation>
    <scope>NUCLEOTIDE SEQUENCE</scope>
    <source>
        <strain evidence="4">VGH116</strain>
    </source>
</reference>
<feature type="chain" id="PRO_5034933399" evidence="1">
    <location>
        <begin position="24"/>
        <end position="287"/>
    </location>
</feature>
<dbReference type="RefSeq" id="WP_036418065.1">
    <property type="nucleotide sequence ID" value="NZ_CAXONK010000005.1"/>
</dbReference>
<dbReference type="AlphaFoldDB" id="A0A8I0Q3J0"/>
<dbReference type="Pfam" id="PF24222">
    <property type="entry name" value="MrpH_N"/>
    <property type="match status" value="1"/>
</dbReference>
<evidence type="ECO:0000259" key="2">
    <source>
        <dbReference type="Pfam" id="PF24222"/>
    </source>
</evidence>
<comment type="caution">
    <text evidence="4">The sequence shown here is derived from an EMBL/GenBank/DDBJ whole genome shotgun (WGS) entry which is preliminary data.</text>
</comment>
<feature type="domain" description="Fimbrial adhesin MrpH C-terminal" evidence="3">
    <location>
        <begin position="171"/>
        <end position="286"/>
    </location>
</feature>
<dbReference type="GO" id="GO:0007155">
    <property type="term" value="P:cell adhesion"/>
    <property type="evidence" value="ECO:0007669"/>
    <property type="project" value="InterPro"/>
</dbReference>
<evidence type="ECO:0000256" key="1">
    <source>
        <dbReference type="SAM" id="SignalP"/>
    </source>
</evidence>
<dbReference type="Gene3D" id="2.60.40.1090">
    <property type="entry name" value="Fimbrial-type adhesion domain"/>
    <property type="match status" value="1"/>
</dbReference>
<evidence type="ECO:0000313" key="4">
    <source>
        <dbReference type="EMBL" id="MBE8613311.1"/>
    </source>
</evidence>
<feature type="domain" description="Fimbrial adhesin MrpH N-terminal" evidence="2">
    <location>
        <begin position="23"/>
        <end position="169"/>
    </location>
</feature>
<sequence>MTKILRYLTVLTTLLLFVLPAQATLYSYITRSEGKPADIDYYYRITAWTPPPAGSVHPCVKVGLTKKCYANINHRHTNADRGGVSSRNNSEFEGRCRNMNLMTLPDATAVYNYIYNNCFGGLPFEGQTNHKGDAIRNECVTLFLTSSPTGGNGYMYPDSVCGVAPPPGGICSFTADYPSAILDHGRIPDNEINGNQASQYLRMKCSKDATVRIYSVSDTESRLRLKNNLYSRLTLNGYPLNSSGGGVPVYVRGDYEANALLKSTLETTGPVEAGPFIGNISIVMTID</sequence>
<dbReference type="InterPro" id="IPR057010">
    <property type="entry name" value="MrpH_C"/>
</dbReference>
<protein>
    <submittedName>
        <fullName evidence="4">MrfJ</fullName>
    </submittedName>
</protein>
<evidence type="ECO:0000259" key="3">
    <source>
        <dbReference type="Pfam" id="PF24223"/>
    </source>
</evidence>
<name>A0A8I0Q3J0_MORMO</name>
<gene>
    <name evidence="4" type="ORF">CYG68_12980</name>
</gene>
<feature type="signal peptide" evidence="1">
    <location>
        <begin position="1"/>
        <end position="23"/>
    </location>
</feature>
<dbReference type="EMBL" id="PKLF01000011">
    <property type="protein sequence ID" value="MBE8613311.1"/>
    <property type="molecule type" value="Genomic_DNA"/>
</dbReference>
<dbReference type="InterPro" id="IPR036937">
    <property type="entry name" value="Adhesion_dom_fimbrial_sf"/>
</dbReference>
<dbReference type="Pfam" id="PF24223">
    <property type="entry name" value="MrpH_C"/>
    <property type="match status" value="1"/>
</dbReference>
<keyword evidence="1" id="KW-0732">Signal</keyword>
<dbReference type="InterPro" id="IPR057009">
    <property type="entry name" value="MrpH_N"/>
</dbReference>
<evidence type="ECO:0000313" key="5">
    <source>
        <dbReference type="Proteomes" id="UP000650477"/>
    </source>
</evidence>
<organism evidence="4 5">
    <name type="scientific">Morganella morganii</name>
    <name type="common">Proteus morganii</name>
    <dbReference type="NCBI Taxonomy" id="582"/>
    <lineage>
        <taxon>Bacteria</taxon>
        <taxon>Pseudomonadati</taxon>
        <taxon>Pseudomonadota</taxon>
        <taxon>Gammaproteobacteria</taxon>
        <taxon>Enterobacterales</taxon>
        <taxon>Morganellaceae</taxon>
        <taxon>Morganella</taxon>
    </lineage>
</organism>
<dbReference type="Proteomes" id="UP000650477">
    <property type="component" value="Unassembled WGS sequence"/>
</dbReference>